<comment type="caution">
    <text evidence="1">The sequence shown here is derived from an EMBL/GenBank/DDBJ whole genome shotgun (WGS) entry which is preliminary data.</text>
</comment>
<dbReference type="EMBL" id="REGN01002441">
    <property type="protein sequence ID" value="RNA28081.1"/>
    <property type="molecule type" value="Genomic_DNA"/>
</dbReference>
<accession>A0A3M7RWZ8</accession>
<evidence type="ECO:0000313" key="1">
    <source>
        <dbReference type="EMBL" id="RNA28081.1"/>
    </source>
</evidence>
<evidence type="ECO:0000313" key="2">
    <source>
        <dbReference type="Proteomes" id="UP000276133"/>
    </source>
</evidence>
<protein>
    <submittedName>
        <fullName evidence="1">Uncharacterized protein</fullName>
    </submittedName>
</protein>
<dbReference type="AlphaFoldDB" id="A0A3M7RWZ8"/>
<keyword evidence="2" id="KW-1185">Reference proteome</keyword>
<gene>
    <name evidence="1" type="ORF">BpHYR1_049238</name>
</gene>
<sequence>MIVQLIFCYYFESCLLCYIGGHKESFVQFGIGNNRGVDDQLDAGTSGWSRCSKKYWKNR</sequence>
<name>A0A3M7RWZ8_BRAPC</name>
<dbReference type="Proteomes" id="UP000276133">
    <property type="component" value="Unassembled WGS sequence"/>
</dbReference>
<reference evidence="1 2" key="1">
    <citation type="journal article" date="2018" name="Sci. Rep.">
        <title>Genomic signatures of local adaptation to the degree of environmental predictability in rotifers.</title>
        <authorList>
            <person name="Franch-Gras L."/>
            <person name="Hahn C."/>
            <person name="Garcia-Roger E.M."/>
            <person name="Carmona M.J."/>
            <person name="Serra M."/>
            <person name="Gomez A."/>
        </authorList>
    </citation>
    <scope>NUCLEOTIDE SEQUENCE [LARGE SCALE GENOMIC DNA]</scope>
    <source>
        <strain evidence="1">HYR1</strain>
    </source>
</reference>
<organism evidence="1 2">
    <name type="scientific">Brachionus plicatilis</name>
    <name type="common">Marine rotifer</name>
    <name type="synonym">Brachionus muelleri</name>
    <dbReference type="NCBI Taxonomy" id="10195"/>
    <lineage>
        <taxon>Eukaryota</taxon>
        <taxon>Metazoa</taxon>
        <taxon>Spiralia</taxon>
        <taxon>Gnathifera</taxon>
        <taxon>Rotifera</taxon>
        <taxon>Eurotatoria</taxon>
        <taxon>Monogononta</taxon>
        <taxon>Pseudotrocha</taxon>
        <taxon>Ploima</taxon>
        <taxon>Brachionidae</taxon>
        <taxon>Brachionus</taxon>
    </lineage>
</organism>
<proteinExistence type="predicted"/>